<evidence type="ECO:0000256" key="4">
    <source>
        <dbReference type="ARBA" id="ARBA00022964"/>
    </source>
</evidence>
<dbReference type="EMBL" id="CAXAMN010003336">
    <property type="protein sequence ID" value="CAK9004104.1"/>
    <property type="molecule type" value="Genomic_DNA"/>
</dbReference>
<evidence type="ECO:0000313" key="9">
    <source>
        <dbReference type="EMBL" id="CAK9004104.1"/>
    </source>
</evidence>
<dbReference type="InterPro" id="IPR005123">
    <property type="entry name" value="Oxoglu/Fe-dep_dioxygenase_dom"/>
</dbReference>
<keyword evidence="2" id="KW-0479">Metal-binding</keyword>
<dbReference type="SMART" id="SM00702">
    <property type="entry name" value="P4Hc"/>
    <property type="match status" value="1"/>
</dbReference>
<organism evidence="9 10">
    <name type="scientific">Durusdinium trenchii</name>
    <dbReference type="NCBI Taxonomy" id="1381693"/>
    <lineage>
        <taxon>Eukaryota</taxon>
        <taxon>Sar</taxon>
        <taxon>Alveolata</taxon>
        <taxon>Dinophyceae</taxon>
        <taxon>Suessiales</taxon>
        <taxon>Symbiodiniaceae</taxon>
        <taxon>Durusdinium</taxon>
    </lineage>
</organism>
<gene>
    <name evidence="9" type="ORF">CCMP2556_LOCUS7553</name>
</gene>
<accession>A0ABP0IRM8</accession>
<keyword evidence="10" id="KW-1185">Reference proteome</keyword>
<dbReference type="PROSITE" id="PS51471">
    <property type="entry name" value="FE2OG_OXY"/>
    <property type="match status" value="1"/>
</dbReference>
<evidence type="ECO:0000313" key="10">
    <source>
        <dbReference type="Proteomes" id="UP001642484"/>
    </source>
</evidence>
<evidence type="ECO:0000256" key="1">
    <source>
        <dbReference type="ARBA" id="ARBA00001961"/>
    </source>
</evidence>
<evidence type="ECO:0000256" key="2">
    <source>
        <dbReference type="ARBA" id="ARBA00022723"/>
    </source>
</evidence>
<comment type="cofactor">
    <cofactor evidence="1">
        <name>L-ascorbate</name>
        <dbReference type="ChEBI" id="CHEBI:38290"/>
    </cofactor>
</comment>
<dbReference type="Gene3D" id="2.60.120.620">
    <property type="entry name" value="q2cbj1_9rhob like domain"/>
    <property type="match status" value="1"/>
</dbReference>
<dbReference type="Proteomes" id="UP001642484">
    <property type="component" value="Unassembled WGS sequence"/>
</dbReference>
<evidence type="ECO:0000256" key="5">
    <source>
        <dbReference type="ARBA" id="ARBA00023002"/>
    </source>
</evidence>
<keyword evidence="5" id="KW-0560">Oxidoreductase</keyword>
<feature type="region of interest" description="Disordered" evidence="7">
    <location>
        <begin position="529"/>
        <end position="571"/>
    </location>
</feature>
<proteinExistence type="predicted"/>
<reference evidence="9 10" key="1">
    <citation type="submission" date="2024-02" db="EMBL/GenBank/DDBJ databases">
        <authorList>
            <person name="Chen Y."/>
            <person name="Shah S."/>
            <person name="Dougan E. K."/>
            <person name="Thang M."/>
            <person name="Chan C."/>
        </authorList>
    </citation>
    <scope>NUCLEOTIDE SEQUENCE [LARGE SCALE GENOMIC DNA]</scope>
</reference>
<sequence length="571" mass="64493">MSKSPGEKGSVPLNFLHILVGRDAFTSVTERSDRVTGGISADRTLFYNTDGELKKAPPFGTFGQALKECQEMFARKAELLKTAGVGEICVVRGPERMGANGREWREDYSIQSNDAKECQEQDHCWERLDNKKGTPADELLPFRVMTLAKNAYVIQEREWGWGEGCAICRSQLQALPQPPRYPRFGKFALDPDTEEPVTSTVVQVDFDGDPAEGIVPYLVELDSGGEVLAPKDTAELVVAAGQQPAEPWHVTQARGSEQRELRRRGMEYAGQAKHPALFQPSQLHRWLLPSFLEATSAWRSSGQPEQLQIRRLPNVRLETEGIVSFDCFTQEFCKMLLEEVLNYQARAEVPRSPSTASNYGLVLNEIGLKPVFSALLEEHLLGIATRLFGPIELQDAFTAGSQGFEHWGGDSLSAHHTFVVRYQPDEDRSLDMHVDECDVTFNFGLTNSDDFRGSDLAFCGMLGSEEHRKHLHTYKHRCGRCVVHLGKRRHGALAISSGRRMSLIMWCKSPVFRQSDEYLLRRFAPRTRKRPRSPDRVCLSHEHDSDYEEKLERLSRQRGEPRRFRGSTAGQ</sequence>
<comment type="caution">
    <text evidence="9">The sequence shown here is derived from an EMBL/GenBank/DDBJ whole genome shotgun (WGS) entry which is preliminary data.</text>
</comment>
<name>A0ABP0IRM8_9DINO</name>
<evidence type="ECO:0000256" key="7">
    <source>
        <dbReference type="SAM" id="MobiDB-lite"/>
    </source>
</evidence>
<evidence type="ECO:0000256" key="6">
    <source>
        <dbReference type="ARBA" id="ARBA00023004"/>
    </source>
</evidence>
<dbReference type="PANTHER" id="PTHR24014:SF4">
    <property type="entry name" value="2-OXOGLUTARATE AND IRON-DEPENDENT OXYGENASE DOMAIN-CONTAINING PROTEIN 2"/>
    <property type="match status" value="1"/>
</dbReference>
<dbReference type="PANTHER" id="PTHR24014">
    <property type="entry name" value="2-OXOGLUTARATE AND IRON-DEPENDENT OXYGENASE DOMAIN-CONTAINING PROTEIN 2"/>
    <property type="match status" value="1"/>
</dbReference>
<evidence type="ECO:0000256" key="3">
    <source>
        <dbReference type="ARBA" id="ARBA00022896"/>
    </source>
</evidence>
<dbReference type="Pfam" id="PF25238">
    <property type="entry name" value="OGFOD2-like"/>
    <property type="match status" value="1"/>
</dbReference>
<dbReference type="InterPro" id="IPR006620">
    <property type="entry name" value="Pro_4_hyd_alph"/>
</dbReference>
<protein>
    <recommendedName>
        <fullName evidence="8">Fe2OG dioxygenase domain-containing protein</fullName>
    </recommendedName>
</protein>
<keyword evidence="3" id="KW-0847">Vitamin C</keyword>
<keyword evidence="6" id="KW-0408">Iron</keyword>
<keyword evidence="4" id="KW-0223">Dioxygenase</keyword>
<feature type="compositionally biased region" description="Basic and acidic residues" evidence="7">
    <location>
        <begin position="532"/>
        <end position="563"/>
    </location>
</feature>
<feature type="domain" description="Fe2OG dioxygenase" evidence="8">
    <location>
        <begin position="413"/>
        <end position="509"/>
    </location>
</feature>
<evidence type="ECO:0000259" key="8">
    <source>
        <dbReference type="PROSITE" id="PS51471"/>
    </source>
</evidence>